<reference evidence="1" key="1">
    <citation type="journal article" date="2020" name="Nature">
        <title>Giant virus diversity and host interactions through global metagenomics.</title>
        <authorList>
            <person name="Schulz F."/>
            <person name="Roux S."/>
            <person name="Paez-Espino D."/>
            <person name="Jungbluth S."/>
            <person name="Walsh D.A."/>
            <person name="Denef V.J."/>
            <person name="McMahon K.D."/>
            <person name="Konstantinidis K.T."/>
            <person name="Eloe-Fadrosh E.A."/>
            <person name="Kyrpides N.C."/>
            <person name="Woyke T."/>
        </authorList>
    </citation>
    <scope>NUCLEOTIDE SEQUENCE</scope>
    <source>
        <strain evidence="1">GVMAG-M-3300001351-8</strain>
    </source>
</reference>
<protein>
    <submittedName>
        <fullName evidence="1">Uncharacterized protein</fullName>
    </submittedName>
</protein>
<dbReference type="AlphaFoldDB" id="A0A6C0EI41"/>
<sequence>MAEKQSTIGEYISVIYTLKLIEILDKLINNITVNHYKLETIKVISNIIITLSKNLYNSKLTDGNIESILLNYLNYYDNLNNPMMDNLNNPITDNLNNPITDNLNNPITDNLNNPITDNLNNPMMDNLNNPVLDNTIIDNDILDFINATLTNFETFSNKGDPAGIDYNTELYDDSDTDISTNNVNILKYELFPDYTTKRGRRTRKINYKI</sequence>
<evidence type="ECO:0000313" key="1">
    <source>
        <dbReference type="EMBL" id="QHT28844.1"/>
    </source>
</evidence>
<name>A0A6C0EI41_9ZZZZ</name>
<dbReference type="EMBL" id="MN738865">
    <property type="protein sequence ID" value="QHT28844.1"/>
    <property type="molecule type" value="Genomic_DNA"/>
</dbReference>
<organism evidence="1">
    <name type="scientific">viral metagenome</name>
    <dbReference type="NCBI Taxonomy" id="1070528"/>
    <lineage>
        <taxon>unclassified sequences</taxon>
        <taxon>metagenomes</taxon>
        <taxon>organismal metagenomes</taxon>
    </lineage>
</organism>
<proteinExistence type="predicted"/>
<accession>A0A6C0EI41</accession>